<evidence type="ECO:0000313" key="2">
    <source>
        <dbReference type="Proteomes" id="UP001059401"/>
    </source>
</evidence>
<organism evidence="1 2">
    <name type="scientific">Treponema putidum</name>
    <dbReference type="NCBI Taxonomy" id="221027"/>
    <lineage>
        <taxon>Bacteria</taxon>
        <taxon>Pseudomonadati</taxon>
        <taxon>Spirochaetota</taxon>
        <taxon>Spirochaetia</taxon>
        <taxon>Spirochaetales</taxon>
        <taxon>Treponemataceae</taxon>
        <taxon>Treponema</taxon>
    </lineage>
</organism>
<reference evidence="1" key="1">
    <citation type="submission" date="2019-04" db="EMBL/GenBank/DDBJ databases">
        <title>Whole genome sequencing of oral phylogroup 2 treponemes.</title>
        <authorList>
            <person name="Chan Y."/>
            <person name="Zeng H.H."/>
            <person name="Yu X.L."/>
            <person name="Leung W.K."/>
            <person name="Watt R.M."/>
        </authorList>
    </citation>
    <scope>NUCLEOTIDE SEQUENCE</scope>
    <source>
        <strain evidence="1">OMZ 847</strain>
    </source>
</reference>
<name>A0ABY5HQI8_9SPIR</name>
<sequence length="59" mass="6801">MTYCLDCKAPVKYIVSKDNIIKVNIEEKFFVTDRGRIVRGYEIHSCKKDSTGSEEANKE</sequence>
<dbReference type="RefSeq" id="WP_255805623.1">
    <property type="nucleotide sequence ID" value="NZ_CP038802.1"/>
</dbReference>
<evidence type="ECO:0000313" key="1">
    <source>
        <dbReference type="EMBL" id="UTY27619.1"/>
    </source>
</evidence>
<dbReference type="Proteomes" id="UP001059401">
    <property type="component" value="Chromosome"/>
</dbReference>
<proteinExistence type="predicted"/>
<keyword evidence="2" id="KW-1185">Reference proteome</keyword>
<dbReference type="EMBL" id="CP038802">
    <property type="protein sequence ID" value="UTY27619.1"/>
    <property type="molecule type" value="Genomic_DNA"/>
</dbReference>
<accession>A0ABY5HQI8</accession>
<gene>
    <name evidence="1" type="ORF">E4N76_00440</name>
</gene>
<protein>
    <submittedName>
        <fullName evidence="1">Uncharacterized protein</fullName>
    </submittedName>
</protein>